<dbReference type="InterPro" id="IPR007110">
    <property type="entry name" value="Ig-like_dom"/>
</dbReference>
<gene>
    <name evidence="2" type="ORF">V9T40_010422</name>
</gene>
<organism evidence="2 3">
    <name type="scientific">Parthenolecanium corni</name>
    <dbReference type="NCBI Taxonomy" id="536013"/>
    <lineage>
        <taxon>Eukaryota</taxon>
        <taxon>Metazoa</taxon>
        <taxon>Ecdysozoa</taxon>
        <taxon>Arthropoda</taxon>
        <taxon>Hexapoda</taxon>
        <taxon>Insecta</taxon>
        <taxon>Pterygota</taxon>
        <taxon>Neoptera</taxon>
        <taxon>Paraneoptera</taxon>
        <taxon>Hemiptera</taxon>
        <taxon>Sternorrhyncha</taxon>
        <taxon>Coccoidea</taxon>
        <taxon>Coccidae</taxon>
        <taxon>Parthenolecanium</taxon>
    </lineage>
</organism>
<dbReference type="Proteomes" id="UP001367676">
    <property type="component" value="Unassembled WGS sequence"/>
</dbReference>
<proteinExistence type="predicted"/>
<comment type="caution">
    <text evidence="2">The sequence shown here is derived from an EMBL/GenBank/DDBJ whole genome shotgun (WGS) entry which is preliminary data.</text>
</comment>
<dbReference type="InterPro" id="IPR013098">
    <property type="entry name" value="Ig_I-set"/>
</dbReference>
<dbReference type="Gene3D" id="2.60.40.10">
    <property type="entry name" value="Immunoglobulins"/>
    <property type="match status" value="1"/>
</dbReference>
<dbReference type="AlphaFoldDB" id="A0AAN9T989"/>
<protein>
    <recommendedName>
        <fullName evidence="1">Ig-like domain-containing protein</fullName>
    </recommendedName>
</protein>
<evidence type="ECO:0000259" key="1">
    <source>
        <dbReference type="PROSITE" id="PS50835"/>
    </source>
</evidence>
<name>A0AAN9T989_9HEMI</name>
<dbReference type="EMBL" id="JBBCAQ010000035">
    <property type="protein sequence ID" value="KAK7578217.1"/>
    <property type="molecule type" value="Genomic_DNA"/>
</dbReference>
<dbReference type="PROSITE" id="PS50835">
    <property type="entry name" value="IG_LIKE"/>
    <property type="match status" value="1"/>
</dbReference>
<sequence>MRYGEDHSRAPNFLMEPPVRVEFSNVTGSWIDCTADGQPTPRIEWTTTDGSSASDVPGIRTVLRNGTLYLPPFSAAEYRQDIHSAIYRCVATNSVGSIISRDVQVRGGKSIVLY</sequence>
<keyword evidence="3" id="KW-1185">Reference proteome</keyword>
<evidence type="ECO:0000313" key="2">
    <source>
        <dbReference type="EMBL" id="KAK7578217.1"/>
    </source>
</evidence>
<feature type="domain" description="Ig-like" evidence="1">
    <location>
        <begin position="11"/>
        <end position="104"/>
    </location>
</feature>
<reference evidence="2 3" key="1">
    <citation type="submission" date="2024-03" db="EMBL/GenBank/DDBJ databases">
        <title>Adaptation during the transition from Ophiocordyceps entomopathogen to insect associate is accompanied by gene loss and intensified selection.</title>
        <authorList>
            <person name="Ward C.M."/>
            <person name="Onetto C.A."/>
            <person name="Borneman A.R."/>
        </authorList>
    </citation>
    <scope>NUCLEOTIDE SEQUENCE [LARGE SCALE GENOMIC DNA]</scope>
    <source>
        <strain evidence="2">AWRI1</strain>
        <tissue evidence="2">Single Adult Female</tissue>
    </source>
</reference>
<accession>A0AAN9T989</accession>
<dbReference type="InterPro" id="IPR013783">
    <property type="entry name" value="Ig-like_fold"/>
</dbReference>
<evidence type="ECO:0000313" key="3">
    <source>
        <dbReference type="Proteomes" id="UP001367676"/>
    </source>
</evidence>
<dbReference type="Pfam" id="PF07679">
    <property type="entry name" value="I-set"/>
    <property type="match status" value="1"/>
</dbReference>
<dbReference type="SUPFAM" id="SSF48726">
    <property type="entry name" value="Immunoglobulin"/>
    <property type="match status" value="1"/>
</dbReference>
<dbReference type="InterPro" id="IPR036179">
    <property type="entry name" value="Ig-like_dom_sf"/>
</dbReference>